<gene>
    <name evidence="12" type="ORF">SARC_16818</name>
</gene>
<evidence type="ECO:0000313" key="12">
    <source>
        <dbReference type="EMBL" id="KNC70653.1"/>
    </source>
</evidence>
<comment type="subcellular location">
    <subcellularLocation>
        <location evidence="1">Mitochondrion inner membrane</location>
        <topology evidence="1">Multi-pass membrane protein</topology>
    </subcellularLocation>
</comment>
<comment type="similarity">
    <text evidence="2 11">Belongs to the mitochondrial carrier (TC 2.A.29) family.</text>
</comment>
<dbReference type="RefSeq" id="XP_014144555.1">
    <property type="nucleotide sequence ID" value="XM_014289080.1"/>
</dbReference>
<keyword evidence="5" id="KW-0677">Repeat</keyword>
<evidence type="ECO:0000256" key="3">
    <source>
        <dbReference type="ARBA" id="ARBA00022448"/>
    </source>
</evidence>
<evidence type="ECO:0000256" key="4">
    <source>
        <dbReference type="ARBA" id="ARBA00022692"/>
    </source>
</evidence>
<evidence type="ECO:0000256" key="6">
    <source>
        <dbReference type="ARBA" id="ARBA00022792"/>
    </source>
</evidence>
<evidence type="ECO:0000256" key="9">
    <source>
        <dbReference type="ARBA" id="ARBA00023136"/>
    </source>
</evidence>
<keyword evidence="4 10" id="KW-0812">Transmembrane</keyword>
<sequence length="196" mass="20866">MSDLTLLKSSEDSASTITGAQAAESTLTTPYNATIRRLRSSLPPVQPPHIDQNYGSGGAFGFVFASVSACTATLFSNPLDVAKVRLQMQKGPGKGKYSGTFDCLKQTWKTEGVRGTQAGLSAALLKEGTKNFFRLGLYEPVLRCIQVDKTKKAGVKERMLAGAFSGGFSSLLCNPLDLVKTRVQANALKEIAVVDG</sequence>
<dbReference type="GeneID" id="25917322"/>
<evidence type="ECO:0000256" key="1">
    <source>
        <dbReference type="ARBA" id="ARBA00004448"/>
    </source>
</evidence>
<evidence type="ECO:0000256" key="8">
    <source>
        <dbReference type="ARBA" id="ARBA00023128"/>
    </source>
</evidence>
<proteinExistence type="inferred from homology"/>
<dbReference type="Proteomes" id="UP000054560">
    <property type="component" value="Unassembled WGS sequence"/>
</dbReference>
<evidence type="ECO:0000256" key="5">
    <source>
        <dbReference type="ARBA" id="ARBA00022737"/>
    </source>
</evidence>
<keyword evidence="8" id="KW-0496">Mitochondrion</keyword>
<dbReference type="eggNOG" id="KOG0753">
    <property type="taxonomic scope" value="Eukaryota"/>
</dbReference>
<keyword evidence="13" id="KW-1185">Reference proteome</keyword>
<feature type="repeat" description="Solcar" evidence="10">
    <location>
        <begin position="153"/>
        <end position="196"/>
    </location>
</feature>
<dbReference type="SUPFAM" id="SSF103506">
    <property type="entry name" value="Mitochondrial carrier"/>
    <property type="match status" value="1"/>
</dbReference>
<dbReference type="InterPro" id="IPR018108">
    <property type="entry name" value="MCP_transmembrane"/>
</dbReference>
<dbReference type="Gene3D" id="1.50.40.10">
    <property type="entry name" value="Mitochondrial carrier domain"/>
    <property type="match status" value="1"/>
</dbReference>
<evidence type="ECO:0000256" key="2">
    <source>
        <dbReference type="ARBA" id="ARBA00006375"/>
    </source>
</evidence>
<feature type="repeat" description="Solcar" evidence="10">
    <location>
        <begin position="56"/>
        <end position="144"/>
    </location>
</feature>
<dbReference type="GO" id="GO:0005743">
    <property type="term" value="C:mitochondrial inner membrane"/>
    <property type="evidence" value="ECO:0007669"/>
    <property type="project" value="UniProtKB-SubCell"/>
</dbReference>
<dbReference type="PROSITE" id="PS50920">
    <property type="entry name" value="SOLCAR"/>
    <property type="match status" value="2"/>
</dbReference>
<evidence type="ECO:0000313" key="13">
    <source>
        <dbReference type="Proteomes" id="UP000054560"/>
    </source>
</evidence>
<keyword evidence="7" id="KW-1133">Transmembrane helix</keyword>
<dbReference type="PANTHER" id="PTHR45928:SF1">
    <property type="entry name" value="RE38146P"/>
    <property type="match status" value="1"/>
</dbReference>
<dbReference type="InterPro" id="IPR051508">
    <property type="entry name" value="Mito_Carrier_Antiporter"/>
</dbReference>
<dbReference type="Pfam" id="PF00153">
    <property type="entry name" value="Mito_carr"/>
    <property type="match status" value="2"/>
</dbReference>
<keyword evidence="3 11" id="KW-0813">Transport</keyword>
<dbReference type="EMBL" id="KQ250557">
    <property type="protein sequence ID" value="KNC70653.1"/>
    <property type="molecule type" value="Genomic_DNA"/>
</dbReference>
<evidence type="ECO:0000256" key="7">
    <source>
        <dbReference type="ARBA" id="ARBA00022989"/>
    </source>
</evidence>
<dbReference type="PANTHER" id="PTHR45928">
    <property type="entry name" value="RE38146P"/>
    <property type="match status" value="1"/>
</dbReference>
<keyword evidence="9 10" id="KW-0472">Membrane</keyword>
<protein>
    <submittedName>
        <fullName evidence="12">Uncharacterized protein</fullName>
    </submittedName>
</protein>
<accession>A0A0L0F3A2</accession>
<dbReference type="OrthoDB" id="756301at2759"/>
<evidence type="ECO:0000256" key="11">
    <source>
        <dbReference type="RuleBase" id="RU000488"/>
    </source>
</evidence>
<organism evidence="12 13">
    <name type="scientific">Sphaeroforma arctica JP610</name>
    <dbReference type="NCBI Taxonomy" id="667725"/>
    <lineage>
        <taxon>Eukaryota</taxon>
        <taxon>Ichthyosporea</taxon>
        <taxon>Ichthyophonida</taxon>
        <taxon>Sphaeroforma</taxon>
    </lineage>
</organism>
<dbReference type="AlphaFoldDB" id="A0A0L0F3A2"/>
<name>A0A0L0F3A2_9EUKA</name>
<keyword evidence="6" id="KW-0999">Mitochondrion inner membrane</keyword>
<dbReference type="InterPro" id="IPR023395">
    <property type="entry name" value="MCP_dom_sf"/>
</dbReference>
<evidence type="ECO:0000256" key="10">
    <source>
        <dbReference type="PROSITE-ProRule" id="PRU00282"/>
    </source>
</evidence>
<reference evidence="12 13" key="1">
    <citation type="submission" date="2011-02" db="EMBL/GenBank/DDBJ databases">
        <title>The Genome Sequence of Sphaeroforma arctica JP610.</title>
        <authorList>
            <consortium name="The Broad Institute Genome Sequencing Platform"/>
            <person name="Russ C."/>
            <person name="Cuomo C."/>
            <person name="Young S.K."/>
            <person name="Zeng Q."/>
            <person name="Gargeya S."/>
            <person name="Alvarado L."/>
            <person name="Berlin A."/>
            <person name="Chapman S.B."/>
            <person name="Chen Z."/>
            <person name="Freedman E."/>
            <person name="Gellesch M."/>
            <person name="Goldberg J."/>
            <person name="Griggs A."/>
            <person name="Gujja S."/>
            <person name="Heilman E."/>
            <person name="Heiman D."/>
            <person name="Howarth C."/>
            <person name="Mehta T."/>
            <person name="Neiman D."/>
            <person name="Pearson M."/>
            <person name="Roberts A."/>
            <person name="Saif S."/>
            <person name="Shea T."/>
            <person name="Shenoy N."/>
            <person name="Sisk P."/>
            <person name="Stolte C."/>
            <person name="Sykes S."/>
            <person name="White J."/>
            <person name="Yandava C."/>
            <person name="Burger G."/>
            <person name="Gray M.W."/>
            <person name="Holland P.W.H."/>
            <person name="King N."/>
            <person name="Lang F.B.F."/>
            <person name="Roger A.J."/>
            <person name="Ruiz-Trillo I."/>
            <person name="Haas B."/>
            <person name="Nusbaum C."/>
            <person name="Birren B."/>
        </authorList>
    </citation>
    <scope>NUCLEOTIDE SEQUENCE [LARGE SCALE GENOMIC DNA]</scope>
    <source>
        <strain evidence="12 13">JP610</strain>
    </source>
</reference>
<dbReference type="STRING" id="667725.A0A0L0F3A2"/>
<feature type="non-terminal residue" evidence="12">
    <location>
        <position position="196"/>
    </location>
</feature>